<organism evidence="1 2">
    <name type="scientific">Cucurbitaria berberidis CBS 394.84</name>
    <dbReference type="NCBI Taxonomy" id="1168544"/>
    <lineage>
        <taxon>Eukaryota</taxon>
        <taxon>Fungi</taxon>
        <taxon>Dikarya</taxon>
        <taxon>Ascomycota</taxon>
        <taxon>Pezizomycotina</taxon>
        <taxon>Dothideomycetes</taxon>
        <taxon>Pleosporomycetidae</taxon>
        <taxon>Pleosporales</taxon>
        <taxon>Pleosporineae</taxon>
        <taxon>Cucurbitariaceae</taxon>
        <taxon>Cucurbitaria</taxon>
    </lineage>
</organism>
<comment type="caution">
    <text evidence="1">The sequence shown here is derived from an EMBL/GenBank/DDBJ whole genome shotgun (WGS) entry which is preliminary data.</text>
</comment>
<dbReference type="AlphaFoldDB" id="A0A9P4GVF8"/>
<reference evidence="1" key="1">
    <citation type="submission" date="2020-01" db="EMBL/GenBank/DDBJ databases">
        <authorList>
            <consortium name="DOE Joint Genome Institute"/>
            <person name="Haridas S."/>
            <person name="Albert R."/>
            <person name="Binder M."/>
            <person name="Bloem J."/>
            <person name="Labutti K."/>
            <person name="Salamov A."/>
            <person name="Andreopoulos B."/>
            <person name="Baker S.E."/>
            <person name="Barry K."/>
            <person name="Bills G."/>
            <person name="Bluhm B.H."/>
            <person name="Cannon C."/>
            <person name="Castanera R."/>
            <person name="Culley D.E."/>
            <person name="Daum C."/>
            <person name="Ezra D."/>
            <person name="Gonzalez J.B."/>
            <person name="Henrissat B."/>
            <person name="Kuo A."/>
            <person name="Liang C."/>
            <person name="Lipzen A."/>
            <person name="Lutzoni F."/>
            <person name="Magnuson J."/>
            <person name="Mondo S."/>
            <person name="Nolan M."/>
            <person name="Ohm R."/>
            <person name="Pangilinan J."/>
            <person name="Park H.-J."/>
            <person name="Ramirez L."/>
            <person name="Alfaro M."/>
            <person name="Sun H."/>
            <person name="Tritt A."/>
            <person name="Yoshinaga Y."/>
            <person name="Zwiers L.-H."/>
            <person name="Turgeon B.G."/>
            <person name="Goodwin S.B."/>
            <person name="Spatafora J.W."/>
            <person name="Crous P.W."/>
            <person name="Grigoriev I.V."/>
        </authorList>
    </citation>
    <scope>NUCLEOTIDE SEQUENCE</scope>
    <source>
        <strain evidence="1">CBS 394.84</strain>
    </source>
</reference>
<keyword evidence="2" id="KW-1185">Reference proteome</keyword>
<dbReference type="RefSeq" id="XP_040794648.1">
    <property type="nucleotide sequence ID" value="XM_040938442.1"/>
</dbReference>
<dbReference type="GeneID" id="63855698"/>
<name>A0A9P4GVF8_9PLEO</name>
<evidence type="ECO:0000313" key="2">
    <source>
        <dbReference type="Proteomes" id="UP000800039"/>
    </source>
</evidence>
<evidence type="ECO:0000313" key="1">
    <source>
        <dbReference type="EMBL" id="KAF1852085.1"/>
    </source>
</evidence>
<sequence>MTMSERRWEQFAGLGVALRRRCPLWSSEAPRARQRAAAVRPRLSAGSILRNSCATTHLATPSRRPPDSSTGVTPVCLMMPSWNLQKQALCAVNMEPRAVTCQLLRAQTPSVC</sequence>
<protein>
    <submittedName>
        <fullName evidence="1">Uncharacterized protein</fullName>
    </submittedName>
</protein>
<accession>A0A9P4GVF8</accession>
<gene>
    <name evidence="1" type="ORF">K460DRAFT_46433</name>
</gene>
<dbReference type="Proteomes" id="UP000800039">
    <property type="component" value="Unassembled WGS sequence"/>
</dbReference>
<proteinExistence type="predicted"/>
<dbReference type="EMBL" id="ML976614">
    <property type="protein sequence ID" value="KAF1852085.1"/>
    <property type="molecule type" value="Genomic_DNA"/>
</dbReference>